<reference evidence="2" key="1">
    <citation type="submission" date="2022-12" db="EMBL/GenBank/DDBJ databases">
        <title>Draft genome assemblies for two species of Escallonia (Escalloniales).</title>
        <authorList>
            <person name="Chanderbali A."/>
            <person name="Dervinis C."/>
            <person name="Anghel I."/>
            <person name="Soltis D."/>
            <person name="Soltis P."/>
            <person name="Zapata F."/>
        </authorList>
    </citation>
    <scope>NUCLEOTIDE SEQUENCE</scope>
    <source>
        <strain evidence="2">UCBG92.1500</strain>
        <tissue evidence="2">Leaf</tissue>
    </source>
</reference>
<proteinExistence type="predicted"/>
<accession>A0AA88QWJ9</accession>
<sequence length="305" mass="34089">MVQTIVLPVSATFLTARMTIAAALASKPVVGSSMKIMEGLATSSTAIVSRLRCSVDRPVSPGMPTKSSFIPSSSMVSRTSLTKSCNIMPPEFEFMIPSNFDFSFDNTTTFSSRKNIKKCCFTSTSDTHQCSKNTRPECTLCKRLLFKSEKTGTFSRTVPERKYRGVLLNTDKLKMPKTLQGSEKCKVGRVKESRYQAEKVNINVTLDSSDRRMRSMFVNPLSSDNHRIAVIAIIVVDCGQGQGHNRPNRKLLKEHQSYAIVDYGRQSDESLEAEHAQEKRNHSQSINLLQENADTHKNQALERIP</sequence>
<feature type="compositionally biased region" description="Polar residues" evidence="1">
    <location>
        <begin position="283"/>
        <end position="292"/>
    </location>
</feature>
<dbReference type="Proteomes" id="UP001187471">
    <property type="component" value="Unassembled WGS sequence"/>
</dbReference>
<keyword evidence="3" id="KW-1185">Reference proteome</keyword>
<dbReference type="EMBL" id="JAVXUO010002441">
    <property type="protein sequence ID" value="KAK2973179.1"/>
    <property type="molecule type" value="Genomic_DNA"/>
</dbReference>
<evidence type="ECO:0000313" key="2">
    <source>
        <dbReference type="EMBL" id="KAK2973179.1"/>
    </source>
</evidence>
<comment type="caution">
    <text evidence="2">The sequence shown here is derived from an EMBL/GenBank/DDBJ whole genome shotgun (WGS) entry which is preliminary data.</text>
</comment>
<gene>
    <name evidence="2" type="ORF">RJ640_009809</name>
</gene>
<feature type="compositionally biased region" description="Basic and acidic residues" evidence="1">
    <location>
        <begin position="269"/>
        <end position="281"/>
    </location>
</feature>
<name>A0AA88QWJ9_9ASTE</name>
<feature type="compositionally biased region" description="Basic and acidic residues" evidence="1">
    <location>
        <begin position="293"/>
        <end position="305"/>
    </location>
</feature>
<feature type="region of interest" description="Disordered" evidence="1">
    <location>
        <begin position="269"/>
        <end position="305"/>
    </location>
</feature>
<dbReference type="AlphaFoldDB" id="A0AA88QWJ9"/>
<evidence type="ECO:0000256" key="1">
    <source>
        <dbReference type="SAM" id="MobiDB-lite"/>
    </source>
</evidence>
<protein>
    <submittedName>
        <fullName evidence="2">Uncharacterized protein</fullName>
    </submittedName>
</protein>
<evidence type="ECO:0000313" key="3">
    <source>
        <dbReference type="Proteomes" id="UP001187471"/>
    </source>
</evidence>
<organism evidence="2 3">
    <name type="scientific">Escallonia rubra</name>
    <dbReference type="NCBI Taxonomy" id="112253"/>
    <lineage>
        <taxon>Eukaryota</taxon>
        <taxon>Viridiplantae</taxon>
        <taxon>Streptophyta</taxon>
        <taxon>Embryophyta</taxon>
        <taxon>Tracheophyta</taxon>
        <taxon>Spermatophyta</taxon>
        <taxon>Magnoliopsida</taxon>
        <taxon>eudicotyledons</taxon>
        <taxon>Gunneridae</taxon>
        <taxon>Pentapetalae</taxon>
        <taxon>asterids</taxon>
        <taxon>campanulids</taxon>
        <taxon>Escalloniales</taxon>
        <taxon>Escalloniaceae</taxon>
        <taxon>Escallonia</taxon>
    </lineage>
</organism>